<reference evidence="1" key="1">
    <citation type="submission" date="2020-11" db="EMBL/GenBank/DDBJ databases">
        <authorList>
            <person name="Tran Van P."/>
        </authorList>
    </citation>
    <scope>NUCLEOTIDE SEQUENCE</scope>
</reference>
<protein>
    <submittedName>
        <fullName evidence="1">Uncharacterized protein</fullName>
    </submittedName>
</protein>
<name>A0A7R9A0Z2_9CRUS</name>
<sequence>MQIYQESIDFFGVPGKESDNYYLVDKKSGQIQDPAYYVRDFYFFKRSQYPQLQLQQMKPSDAYQALQRRALHQKSIEVGQVLMALSVLKSPVQ</sequence>
<dbReference type="GO" id="GO:0030424">
    <property type="term" value="C:axon"/>
    <property type="evidence" value="ECO:0007669"/>
    <property type="project" value="TreeGrafter"/>
</dbReference>
<proteinExistence type="predicted"/>
<dbReference type="EMBL" id="OB714581">
    <property type="protein sequence ID" value="CAD7239050.1"/>
    <property type="molecule type" value="Genomic_DNA"/>
</dbReference>
<dbReference type="GO" id="GO:0034703">
    <property type="term" value="C:cation channel complex"/>
    <property type="evidence" value="ECO:0007669"/>
    <property type="project" value="TreeGrafter"/>
</dbReference>
<dbReference type="AlphaFoldDB" id="A0A7R9A0Z2"/>
<organism evidence="1">
    <name type="scientific">Cyprideis torosa</name>
    <dbReference type="NCBI Taxonomy" id="163714"/>
    <lineage>
        <taxon>Eukaryota</taxon>
        <taxon>Metazoa</taxon>
        <taxon>Ecdysozoa</taxon>
        <taxon>Arthropoda</taxon>
        <taxon>Crustacea</taxon>
        <taxon>Oligostraca</taxon>
        <taxon>Ostracoda</taxon>
        <taxon>Podocopa</taxon>
        <taxon>Podocopida</taxon>
        <taxon>Cytherocopina</taxon>
        <taxon>Cytheroidea</taxon>
        <taxon>Cytherideidae</taxon>
        <taxon>Cyprideis</taxon>
    </lineage>
</organism>
<accession>A0A7R9A0Z2</accession>
<dbReference type="GO" id="GO:0005261">
    <property type="term" value="F:monoatomic cation channel activity"/>
    <property type="evidence" value="ECO:0007669"/>
    <property type="project" value="TreeGrafter"/>
</dbReference>
<dbReference type="GO" id="GO:0055080">
    <property type="term" value="P:monoatomic cation homeostasis"/>
    <property type="evidence" value="ECO:0007669"/>
    <property type="project" value="TreeGrafter"/>
</dbReference>
<evidence type="ECO:0000313" key="1">
    <source>
        <dbReference type="EMBL" id="CAD7239050.1"/>
    </source>
</evidence>
<dbReference type="OrthoDB" id="5584001at2759"/>
<dbReference type="InterPro" id="IPR046460">
    <property type="entry name" value="UNC80_C"/>
</dbReference>
<dbReference type="PANTHER" id="PTHR31781:SF1">
    <property type="entry name" value="PROTEIN UNC-80 HOMOLOG"/>
    <property type="match status" value="1"/>
</dbReference>
<gene>
    <name evidence="1" type="ORF">CTOB1V02_LOCUS16865</name>
</gene>
<feature type="non-terminal residue" evidence="1">
    <location>
        <position position="1"/>
    </location>
</feature>
<dbReference type="Pfam" id="PF20262">
    <property type="entry name" value="UNC80_C"/>
    <property type="match status" value="1"/>
</dbReference>
<dbReference type="PANTHER" id="PTHR31781">
    <property type="entry name" value="UNC80"/>
    <property type="match status" value="1"/>
</dbReference>